<keyword evidence="3" id="KW-0479">Metal-binding</keyword>
<protein>
    <submittedName>
        <fullName evidence="7">Lysine-specific demethylase jmj25</fullName>
    </submittedName>
</protein>
<evidence type="ECO:0000256" key="5">
    <source>
        <dbReference type="SAM" id="MobiDB-lite"/>
    </source>
</evidence>
<comment type="subcellular location">
    <subcellularLocation>
        <location evidence="1">Nucleus</location>
    </subcellularLocation>
</comment>
<evidence type="ECO:0000256" key="1">
    <source>
        <dbReference type="ARBA" id="ARBA00004123"/>
    </source>
</evidence>
<dbReference type="PANTHER" id="PTHR12549:SF38">
    <property type="entry name" value="JMJC DOMAIN-CONTAINING HISTONE DEMETHYLASE 2, ISOFORM A"/>
    <property type="match status" value="1"/>
</dbReference>
<evidence type="ECO:0000256" key="2">
    <source>
        <dbReference type="ARBA" id="ARBA00006801"/>
    </source>
</evidence>
<dbReference type="Proteomes" id="UP000823775">
    <property type="component" value="Unassembled WGS sequence"/>
</dbReference>
<dbReference type="PANTHER" id="PTHR12549">
    <property type="entry name" value="JMJC DOMAIN-CONTAINING HISTONE DEMETHYLATION PROTEIN"/>
    <property type="match status" value="1"/>
</dbReference>
<dbReference type="InterPro" id="IPR045109">
    <property type="entry name" value="LSDs-like"/>
</dbReference>
<dbReference type="SUPFAM" id="SSF51197">
    <property type="entry name" value="Clavaminate synthase-like"/>
    <property type="match status" value="1"/>
</dbReference>
<keyword evidence="8" id="KW-1185">Reference proteome</keyword>
<comment type="caution">
    <text evidence="7">The sequence shown here is derived from an EMBL/GenBank/DDBJ whole genome shotgun (WGS) entry which is preliminary data.</text>
</comment>
<dbReference type="InterPro" id="IPR003347">
    <property type="entry name" value="JmjC_dom"/>
</dbReference>
<proteinExistence type="inferred from homology"/>
<evidence type="ECO:0000256" key="4">
    <source>
        <dbReference type="ARBA" id="ARBA00023242"/>
    </source>
</evidence>
<evidence type="ECO:0000313" key="7">
    <source>
        <dbReference type="EMBL" id="MCD7458077.1"/>
    </source>
</evidence>
<evidence type="ECO:0000259" key="6">
    <source>
        <dbReference type="PROSITE" id="PS51184"/>
    </source>
</evidence>
<keyword evidence="4" id="KW-0539">Nucleus</keyword>
<dbReference type="EMBL" id="JACEIK010000494">
    <property type="protein sequence ID" value="MCD7458077.1"/>
    <property type="molecule type" value="Genomic_DNA"/>
</dbReference>
<dbReference type="Pfam" id="PF02373">
    <property type="entry name" value="JmjC"/>
    <property type="match status" value="1"/>
</dbReference>
<evidence type="ECO:0000256" key="3">
    <source>
        <dbReference type="ARBA" id="ARBA00022723"/>
    </source>
</evidence>
<dbReference type="PROSITE" id="PS51184">
    <property type="entry name" value="JMJC"/>
    <property type="match status" value="1"/>
</dbReference>
<feature type="domain" description="JmjC" evidence="6">
    <location>
        <begin position="1"/>
        <end position="67"/>
    </location>
</feature>
<organism evidence="7 8">
    <name type="scientific">Datura stramonium</name>
    <name type="common">Jimsonweed</name>
    <name type="synonym">Common thornapple</name>
    <dbReference type="NCBI Taxonomy" id="4076"/>
    <lineage>
        <taxon>Eukaryota</taxon>
        <taxon>Viridiplantae</taxon>
        <taxon>Streptophyta</taxon>
        <taxon>Embryophyta</taxon>
        <taxon>Tracheophyta</taxon>
        <taxon>Spermatophyta</taxon>
        <taxon>Magnoliopsida</taxon>
        <taxon>eudicotyledons</taxon>
        <taxon>Gunneridae</taxon>
        <taxon>Pentapetalae</taxon>
        <taxon>asterids</taxon>
        <taxon>lamiids</taxon>
        <taxon>Solanales</taxon>
        <taxon>Solanaceae</taxon>
        <taxon>Solanoideae</taxon>
        <taxon>Datureae</taxon>
        <taxon>Datura</taxon>
    </lineage>
</organism>
<dbReference type="Gene3D" id="2.60.120.650">
    <property type="entry name" value="Cupin"/>
    <property type="match status" value="1"/>
</dbReference>
<gene>
    <name evidence="7" type="primary">JMJ25</name>
    <name evidence="7" type="ORF">HAX54_037099</name>
</gene>
<feature type="compositionally biased region" description="Polar residues" evidence="5">
    <location>
        <begin position="111"/>
        <end position="126"/>
    </location>
</feature>
<evidence type="ECO:0000313" key="8">
    <source>
        <dbReference type="Proteomes" id="UP000823775"/>
    </source>
</evidence>
<feature type="region of interest" description="Disordered" evidence="5">
    <location>
        <begin position="111"/>
        <end position="139"/>
    </location>
</feature>
<reference evidence="7 8" key="1">
    <citation type="journal article" date="2021" name="BMC Genomics">
        <title>Datura genome reveals duplications of psychoactive alkaloid biosynthetic genes and high mutation rate following tissue culture.</title>
        <authorList>
            <person name="Rajewski A."/>
            <person name="Carter-House D."/>
            <person name="Stajich J."/>
            <person name="Litt A."/>
        </authorList>
    </citation>
    <scope>NUCLEOTIDE SEQUENCE [LARGE SCALE GENOMIC DNA]</scope>
    <source>
        <strain evidence="7">AR-01</strain>
    </source>
</reference>
<name>A0ABS8SGU3_DATST</name>
<comment type="similarity">
    <text evidence="2">Belongs to the JARID1 histone demethylase family.</text>
</comment>
<accession>A0ABS8SGU3</accession>
<sequence length="139" mass="15591">MRNTKKIAKEEFNIEPWTFEQYLGEAVFIPAGCPHQVRNRQSCIKVAVDFVSPENVQECIRLTEDFRLLQNSRSKQDILEVKKLGLYAASVAVNESTNLLSKLQAPQSYDELQQQEHAAETGSSISEGLDGSISCSNQE</sequence>